<dbReference type="AlphaFoldDB" id="A0A5S5DTI1"/>
<gene>
    <name evidence="1" type="ORF">C7447_102302</name>
</gene>
<accession>A0A5S5DTI1</accession>
<comment type="caution">
    <text evidence="1">The sequence shown here is derived from an EMBL/GenBank/DDBJ whole genome shotgun (WGS) entry which is preliminary data.</text>
</comment>
<organism evidence="1 2">
    <name type="scientific">Tenacibaculum adriaticum</name>
    <dbReference type="NCBI Taxonomy" id="413713"/>
    <lineage>
        <taxon>Bacteria</taxon>
        <taxon>Pseudomonadati</taxon>
        <taxon>Bacteroidota</taxon>
        <taxon>Flavobacteriia</taxon>
        <taxon>Flavobacteriales</taxon>
        <taxon>Flavobacteriaceae</taxon>
        <taxon>Tenacibaculum</taxon>
    </lineage>
</organism>
<dbReference type="EMBL" id="VNIA01000002">
    <property type="protein sequence ID" value="TYP98984.1"/>
    <property type="molecule type" value="Genomic_DNA"/>
</dbReference>
<sequence>MNLSKTAKRAFANKTLKNSWEAQFAQQRKSKLIAFQHGYWNRNNKQHGFYNLLNGLITDNVHLVNKSLIYLYNQEEVNYDLDKDFILDKLLKNKDLVQNVSALFTKNIDVYNLDYVVYFINYWLTRAESLTAEAQKNLLNLYTHTTFRVLQNWNEDSKDVARILHPDNVEPLFKVYKAKSTIDALHLNYHMAKIEYFNKLNQKDRIQESFDFVTTNFKNSTKTIDDKIALASFFNVWNSYDTAKQLLLEEFSKDNLNEEAAFMLAKILIADANKNDEVSAKLQKKAIEFNKERWCNWITKDFQNLQLKHVKGMYCSTCSQQ</sequence>
<protein>
    <submittedName>
        <fullName evidence="1">Uncharacterized protein</fullName>
    </submittedName>
</protein>
<evidence type="ECO:0000313" key="2">
    <source>
        <dbReference type="Proteomes" id="UP000323136"/>
    </source>
</evidence>
<evidence type="ECO:0000313" key="1">
    <source>
        <dbReference type="EMBL" id="TYP98984.1"/>
    </source>
</evidence>
<reference evidence="1 2" key="1">
    <citation type="submission" date="2019-07" db="EMBL/GenBank/DDBJ databases">
        <title>Genomic Encyclopedia of Type Strains, Phase IV (KMG-IV): sequencing the most valuable type-strain genomes for metagenomic binning, comparative biology and taxonomic classification.</title>
        <authorList>
            <person name="Goeker M."/>
        </authorList>
    </citation>
    <scope>NUCLEOTIDE SEQUENCE [LARGE SCALE GENOMIC DNA]</scope>
    <source>
        <strain evidence="1 2">DSM 18961</strain>
    </source>
</reference>
<name>A0A5S5DTI1_9FLAO</name>
<dbReference type="RefSeq" id="WP_148869779.1">
    <property type="nucleotide sequence ID" value="NZ_VNIA01000002.1"/>
</dbReference>
<dbReference type="Proteomes" id="UP000323136">
    <property type="component" value="Unassembled WGS sequence"/>
</dbReference>
<keyword evidence="2" id="KW-1185">Reference proteome</keyword>
<proteinExistence type="predicted"/>